<dbReference type="KEGG" id="epa:110237269"/>
<dbReference type="RefSeq" id="XP_020898520.1">
    <property type="nucleotide sequence ID" value="XM_021042861.2"/>
</dbReference>
<dbReference type="SUPFAM" id="SSF51726">
    <property type="entry name" value="UROD/MetE-like"/>
    <property type="match status" value="1"/>
</dbReference>
<proteinExistence type="predicted"/>
<dbReference type="PANTHER" id="PTHR21091">
    <property type="entry name" value="METHYLTETRAHYDROFOLATE:HOMOCYSTEINE METHYLTRANSFERASE RELATED"/>
    <property type="match status" value="1"/>
</dbReference>
<dbReference type="OMA" id="LWLMRQA"/>
<accession>A0A913X3Z3</accession>
<name>A0A913X3Z3_EXADI</name>
<sequence length="93" mass="10798">MADLFDNKNFPPLKNDRVLKAARGEDVDRVPVWVMRQAGRYLPEFRKIKEDNNADFFKMVQTPEICCELTLQPINKFDLDAAIIFSDILVIPQ</sequence>
<dbReference type="InterPro" id="IPR038071">
    <property type="entry name" value="UROD/MetE-like_sf"/>
</dbReference>
<dbReference type="Proteomes" id="UP000887567">
    <property type="component" value="Unplaced"/>
</dbReference>
<dbReference type="PROSITE" id="PS00906">
    <property type="entry name" value="UROD_1"/>
    <property type="match status" value="1"/>
</dbReference>
<dbReference type="Gene3D" id="3.20.20.210">
    <property type="match status" value="1"/>
</dbReference>
<dbReference type="GO" id="GO:0006783">
    <property type="term" value="P:heme biosynthetic process"/>
    <property type="evidence" value="ECO:0007669"/>
    <property type="project" value="TreeGrafter"/>
</dbReference>
<dbReference type="GO" id="GO:0005829">
    <property type="term" value="C:cytosol"/>
    <property type="evidence" value="ECO:0007669"/>
    <property type="project" value="TreeGrafter"/>
</dbReference>
<dbReference type="GO" id="GO:0004853">
    <property type="term" value="F:uroporphyrinogen decarboxylase activity"/>
    <property type="evidence" value="ECO:0007669"/>
    <property type="project" value="InterPro"/>
</dbReference>
<dbReference type="AlphaFoldDB" id="A0A913X3Z3"/>
<evidence type="ECO:0000313" key="3">
    <source>
        <dbReference type="Proteomes" id="UP000887567"/>
    </source>
</evidence>
<reference evidence="2" key="1">
    <citation type="submission" date="2022-11" db="UniProtKB">
        <authorList>
            <consortium name="EnsemblMetazoa"/>
        </authorList>
    </citation>
    <scope>IDENTIFICATION</scope>
</reference>
<dbReference type="EnsemblMetazoa" id="XM_021042861.2">
    <property type="protein sequence ID" value="XP_020898520.1"/>
    <property type="gene ID" value="LOC110237269"/>
</dbReference>
<feature type="domain" description="Uroporphyrinogen decarboxylase (URO-D)" evidence="1">
    <location>
        <begin position="31"/>
        <end position="40"/>
    </location>
</feature>
<evidence type="ECO:0000313" key="2">
    <source>
        <dbReference type="EnsemblMetazoa" id="XP_020898520.1"/>
    </source>
</evidence>
<keyword evidence="3" id="KW-1185">Reference proteome</keyword>
<organism evidence="2 3">
    <name type="scientific">Exaiptasia diaphana</name>
    <name type="common">Tropical sea anemone</name>
    <name type="synonym">Aiptasia pulchella</name>
    <dbReference type="NCBI Taxonomy" id="2652724"/>
    <lineage>
        <taxon>Eukaryota</taxon>
        <taxon>Metazoa</taxon>
        <taxon>Cnidaria</taxon>
        <taxon>Anthozoa</taxon>
        <taxon>Hexacorallia</taxon>
        <taxon>Actiniaria</taxon>
        <taxon>Aiptasiidae</taxon>
        <taxon>Exaiptasia</taxon>
    </lineage>
</organism>
<evidence type="ECO:0000259" key="1">
    <source>
        <dbReference type="PROSITE" id="PS00906"/>
    </source>
</evidence>
<protein>
    <recommendedName>
        <fullName evidence="1">Uroporphyrinogen decarboxylase (URO-D) domain-containing protein</fullName>
    </recommendedName>
</protein>
<dbReference type="InterPro" id="IPR000257">
    <property type="entry name" value="Uroporphyrinogen_deCOase"/>
</dbReference>
<dbReference type="GeneID" id="110237269"/>
<dbReference type="PANTHER" id="PTHR21091:SF169">
    <property type="entry name" value="UROPORPHYRINOGEN DECARBOXYLASE"/>
    <property type="match status" value="1"/>
</dbReference>
<dbReference type="Pfam" id="PF01208">
    <property type="entry name" value="URO-D"/>
    <property type="match status" value="1"/>
</dbReference>
<dbReference type="OrthoDB" id="339900at2759"/>